<gene>
    <name evidence="1" type="ORF">V6590_20075</name>
</gene>
<name>A0ABU8C1F9_9RHOB</name>
<proteinExistence type="predicted"/>
<protein>
    <submittedName>
        <fullName evidence="1">DUF2793 domain-containing protein</fullName>
    </submittedName>
</protein>
<comment type="caution">
    <text evidence="1">The sequence shown here is derived from an EMBL/GenBank/DDBJ whole genome shotgun (WGS) entry which is preliminary data.</text>
</comment>
<dbReference type="InterPro" id="IPR021251">
    <property type="entry name" value="DUF2793"/>
</dbReference>
<dbReference type="EMBL" id="JBALHR010000026">
    <property type="protein sequence ID" value="MEH7830455.1"/>
    <property type="molecule type" value="Genomic_DNA"/>
</dbReference>
<evidence type="ECO:0000313" key="2">
    <source>
        <dbReference type="Proteomes" id="UP001431963"/>
    </source>
</evidence>
<keyword evidence="2" id="KW-1185">Reference proteome</keyword>
<accession>A0ABU8C1F9</accession>
<dbReference type="Pfam" id="PF10983">
    <property type="entry name" value="DUF2793"/>
    <property type="match status" value="1"/>
</dbReference>
<dbReference type="Proteomes" id="UP001431963">
    <property type="component" value="Unassembled WGS sequence"/>
</dbReference>
<sequence length="298" mass="31282">MARSGRLGLRRWPTGPGRLAARLGGAWVFIDPREGWRAWSLAEAQLRIWRGTEWQALPLDQLDGIGIGTAHDGTNRLAVVSPATLLTHDGAGHQLKINKAAEGDTASLLYQTNWSGRAEMGLAGNDDFSVKVSADGGTWAEALRINRSTGAAALLAGATVDGQAAYHRGNVVGSVGQSGGLPTGAVIETGSNANGRYLRLADGTQICWREAALSQSVAASSYAEVTWTYPAAFLSGTVPVPMVTCRSFNDAASRQNAARHLRAVCNGNSAVSSVVGAFNAHTAALDTRIDAVVSGRWF</sequence>
<evidence type="ECO:0000313" key="1">
    <source>
        <dbReference type="EMBL" id="MEH7830455.1"/>
    </source>
</evidence>
<reference evidence="1" key="1">
    <citation type="submission" date="2024-02" db="EMBL/GenBank/DDBJ databases">
        <title>Genome sequences of strain Gemmobacter sp. JM10B15.</title>
        <authorList>
            <person name="Zhang M."/>
        </authorList>
    </citation>
    <scope>NUCLEOTIDE SEQUENCE</scope>
    <source>
        <strain evidence="1">JM10B15</strain>
    </source>
</reference>
<organism evidence="1 2">
    <name type="scientific">Gemmobacter denitrificans</name>
    <dbReference type="NCBI Taxonomy" id="3123040"/>
    <lineage>
        <taxon>Bacteria</taxon>
        <taxon>Pseudomonadati</taxon>
        <taxon>Pseudomonadota</taxon>
        <taxon>Alphaproteobacteria</taxon>
        <taxon>Rhodobacterales</taxon>
        <taxon>Paracoccaceae</taxon>
        <taxon>Gemmobacter</taxon>
    </lineage>
</organism>